<accession>A0A8S5UCA6</accession>
<reference evidence="1" key="1">
    <citation type="journal article" date="2021" name="Proc. Natl. Acad. Sci. U.S.A.">
        <title>A Catalog of Tens of Thousands of Viruses from Human Metagenomes Reveals Hidden Associations with Chronic Diseases.</title>
        <authorList>
            <person name="Tisza M.J."/>
            <person name="Buck C.B."/>
        </authorList>
    </citation>
    <scope>NUCLEOTIDE SEQUENCE</scope>
    <source>
        <strain evidence="1">CtgN495</strain>
    </source>
</reference>
<dbReference type="Gene3D" id="3.40.50.300">
    <property type="entry name" value="P-loop containing nucleotide triphosphate hydrolases"/>
    <property type="match status" value="1"/>
</dbReference>
<name>A0A8S5UCA6_9CAUD</name>
<dbReference type="EMBL" id="BK016063">
    <property type="protein sequence ID" value="DAF92105.1"/>
    <property type="molecule type" value="Genomic_DNA"/>
</dbReference>
<evidence type="ECO:0000313" key="1">
    <source>
        <dbReference type="EMBL" id="DAF92105.1"/>
    </source>
</evidence>
<protein>
    <submittedName>
        <fullName evidence="1">Terminase</fullName>
    </submittedName>
</protein>
<dbReference type="InterPro" id="IPR027417">
    <property type="entry name" value="P-loop_NTPase"/>
</dbReference>
<organism evidence="1">
    <name type="scientific">Siphoviridae sp. ctgN495</name>
    <dbReference type="NCBI Taxonomy" id="2825608"/>
    <lineage>
        <taxon>Viruses</taxon>
        <taxon>Duplodnaviria</taxon>
        <taxon>Heunggongvirae</taxon>
        <taxon>Uroviricota</taxon>
        <taxon>Caudoviricetes</taxon>
    </lineage>
</organism>
<sequence>MKLTKMQSLDNLPERIKSIYSSVSREEKKYLKQILIELSTTGSSPTYENIWLADFKEVPVSIDTFICDPYYLGSANRQGKAVYPFWRKTLREIFNSGNRYNEIILSGATRIGKTSTAIIIGSYMLYRLMCYRNPHEYFQKKEISKFSFVFANLTKELALGVAYREFNDTLRSSPYFQEHGKFSKSDRNFYYVPEGDKIEIIGVSDSAQALGRQVFFAFIDECNFAKSGVKDINKAKSSMKALYDTINARISGTFRIGGEVYGKLVTGSSKNTDSDFLSGHIENQLNSGNTHLYLVDEPQWKILPKSMFSDDRFYFTVGDRYKRGFVVPKENEDEAHLQEYREQGYQVIEAPAELRKNFLADYDISLRDIAGISVVGSMGFITQEAITPVVSQDRKNPFFTDTIQIGSKDNATIEQYFHIEVVPNNLKSCYIAIHLDLAEVSDRQGIVGSCVDGSKIVEDINGRKISLPFFRELFAVGIEAPRGDRMSFQKVINFLVWLRRSGFNIGVVSTDQFQSSYVRETLSQQGFNTKKISVDRSEEPYIGLKNIIYDQRIELVKNQLQEDELVNLQRINNRIDHPSDGSKDISDGLCGSIWDLVEDKILPQPKPKSVASVIASVNSGKRQYNRNNMPGFNFPTRR</sequence>
<proteinExistence type="predicted"/>